<dbReference type="EMBL" id="AAXMUW010000002">
    <property type="protein sequence ID" value="EGQ9133944.1"/>
    <property type="molecule type" value="Genomic_DNA"/>
</dbReference>
<feature type="region of interest" description="Disordered" evidence="1">
    <location>
        <begin position="1"/>
        <end position="31"/>
    </location>
</feature>
<dbReference type="AlphaFoldDB" id="A0AA36UPK5"/>
<sequence length="94" mass="10868">MSSTNKQKVKEGCKHLTQHSTSNQQPHLTSPCIKLRSSQHAELKREELVLCSRIIQFTTQHNNTLKVDSEYSLRLLQNDAVRLAFSSRHSREPR</sequence>
<name>A0AA36UPK5_VIBAL</name>
<reference evidence="3 4" key="1">
    <citation type="submission" date="2017-12" db="EMBL/GenBank/DDBJ databases">
        <title>FDA dAtabase for Regulatory Grade micrObial Sequences (FDA-ARGOS): Supporting development and validation of Infectious Disease Dx tests.</title>
        <authorList>
            <person name="Hoffmann M."/>
            <person name="Allard M."/>
            <person name="Evans P."/>
            <person name="Brown E."/>
            <person name="Tallon L.J."/>
            <person name="Sadzewicz L."/>
            <person name="Sengamalay N."/>
            <person name="Ott S."/>
            <person name="Godinez A."/>
            <person name="Nagaraj S."/>
            <person name="Vavikolanu K."/>
            <person name="Aluvathingal J."/>
            <person name="Nadendla S."/>
            <person name="Hobson J."/>
            <person name="Sichtig H."/>
        </authorList>
    </citation>
    <scope>NUCLEOTIDE SEQUENCE [LARGE SCALE GENOMIC DNA]</scope>
    <source>
        <strain evidence="4">ATCC 17749</strain>
        <strain evidence="3">FDAARGOS_97</strain>
    </source>
</reference>
<dbReference type="Proteomes" id="UP000054316">
    <property type="component" value="Unassembled WGS sequence"/>
</dbReference>
<accession>A0AA36UPK5</accession>
<dbReference type="Proteomes" id="UP000714625">
    <property type="component" value="Unassembled WGS sequence"/>
</dbReference>
<organism evidence="2 5">
    <name type="scientific">Vibrio alginolyticus</name>
    <dbReference type="NCBI Taxonomy" id="663"/>
    <lineage>
        <taxon>Bacteria</taxon>
        <taxon>Pseudomonadati</taxon>
        <taxon>Pseudomonadota</taxon>
        <taxon>Gammaproteobacteria</taxon>
        <taxon>Vibrionales</taxon>
        <taxon>Vibrionaceae</taxon>
        <taxon>Vibrio</taxon>
    </lineage>
</organism>
<evidence type="ECO:0000313" key="3">
    <source>
        <dbReference type="EMBL" id="PNP20056.1"/>
    </source>
</evidence>
<evidence type="ECO:0000256" key="1">
    <source>
        <dbReference type="SAM" id="MobiDB-lite"/>
    </source>
</evidence>
<protein>
    <submittedName>
        <fullName evidence="2">Uncharacterized protein</fullName>
    </submittedName>
</protein>
<evidence type="ECO:0000313" key="5">
    <source>
        <dbReference type="Proteomes" id="UP000714625"/>
    </source>
</evidence>
<proteinExistence type="predicted"/>
<evidence type="ECO:0000313" key="2">
    <source>
        <dbReference type="EMBL" id="EGQ9133944.1"/>
    </source>
</evidence>
<dbReference type="EMBL" id="LOSN02000002">
    <property type="protein sequence ID" value="PNP20056.1"/>
    <property type="molecule type" value="Genomic_DNA"/>
</dbReference>
<feature type="compositionally biased region" description="Polar residues" evidence="1">
    <location>
        <begin position="18"/>
        <end position="28"/>
    </location>
</feature>
<reference evidence="2" key="2">
    <citation type="submission" date="2019-11" db="EMBL/GenBank/DDBJ databases">
        <authorList>
            <consortium name="PulseNet: The National Subtyping Network for Foodborne Disease Surveillance"/>
            <person name="Tarr C.L."/>
            <person name="Trees E."/>
            <person name="Katz L.S."/>
            <person name="Carleton-Romer H.A."/>
            <person name="Stroika S."/>
            <person name="Kucerova Z."/>
            <person name="Roache K.F."/>
            <person name="Sabol A.L."/>
            <person name="Besser J."/>
            <person name="Gerner-Smidt P."/>
        </authorList>
    </citation>
    <scope>NUCLEOTIDE SEQUENCE</scope>
    <source>
        <strain evidence="2">PNUSAV001129</strain>
    </source>
</reference>
<keyword evidence="4" id="KW-1185">Reference proteome</keyword>
<gene>
    <name evidence="3" type="ORF">AL553_020665</name>
    <name evidence="2" type="ORF">GHY86_02080</name>
</gene>
<comment type="caution">
    <text evidence="2">The sequence shown here is derived from an EMBL/GenBank/DDBJ whole genome shotgun (WGS) entry which is preliminary data.</text>
</comment>
<evidence type="ECO:0000313" key="4">
    <source>
        <dbReference type="Proteomes" id="UP000054316"/>
    </source>
</evidence>